<dbReference type="AlphaFoldDB" id="A0A2H9VLE3"/>
<evidence type="ECO:0000313" key="2">
    <source>
        <dbReference type="EMBL" id="PJJ79143.1"/>
    </source>
</evidence>
<keyword evidence="3" id="KW-1185">Reference proteome</keyword>
<proteinExistence type="predicted"/>
<comment type="caution">
    <text evidence="2">The sequence shown here is derived from an EMBL/GenBank/DDBJ whole genome shotgun (WGS) entry which is preliminary data.</text>
</comment>
<dbReference type="OrthoDB" id="1846249at2"/>
<dbReference type="InterPro" id="IPR038692">
    <property type="entry name" value="Cthe_2751_sf"/>
</dbReference>
<reference evidence="2 3" key="1">
    <citation type="submission" date="2017-11" db="EMBL/GenBank/DDBJ databases">
        <title>Genomic Encyclopedia of Archaeal and Bacterial Type Strains, Phase II (KMG-II): From Individual Species to Whole Genera.</title>
        <authorList>
            <person name="Goeker M."/>
        </authorList>
    </citation>
    <scope>NUCLEOTIDE SEQUENCE [LARGE SCALE GENOMIC DNA]</scope>
    <source>
        <strain evidence="2 3">DSM 28175</strain>
    </source>
</reference>
<dbReference type="Gene3D" id="1.25.40.750">
    <property type="entry name" value="Domain of unknown function DUF5071"/>
    <property type="match status" value="1"/>
</dbReference>
<organism evidence="2 3">
    <name type="scientific">Mucilaginibacter auburnensis</name>
    <dbReference type="NCBI Taxonomy" id="1457233"/>
    <lineage>
        <taxon>Bacteria</taxon>
        <taxon>Pseudomonadati</taxon>
        <taxon>Bacteroidota</taxon>
        <taxon>Sphingobacteriia</taxon>
        <taxon>Sphingobacteriales</taxon>
        <taxon>Sphingobacteriaceae</taxon>
        <taxon>Mucilaginibacter</taxon>
    </lineage>
</organism>
<dbReference type="Pfam" id="PF16804">
    <property type="entry name" value="DUF5071"/>
    <property type="match status" value="1"/>
</dbReference>
<feature type="domain" description="DUF5071" evidence="1">
    <location>
        <begin position="10"/>
        <end position="122"/>
    </location>
</feature>
<evidence type="ECO:0000313" key="3">
    <source>
        <dbReference type="Proteomes" id="UP000242687"/>
    </source>
</evidence>
<dbReference type="Proteomes" id="UP000242687">
    <property type="component" value="Unassembled WGS sequence"/>
</dbReference>
<dbReference type="CDD" id="cd11743">
    <property type="entry name" value="Cthe_2751_like"/>
    <property type="match status" value="1"/>
</dbReference>
<evidence type="ECO:0000259" key="1">
    <source>
        <dbReference type="Pfam" id="PF16804"/>
    </source>
</evidence>
<dbReference type="InterPro" id="IPR031837">
    <property type="entry name" value="DUF5071"/>
</dbReference>
<protein>
    <submittedName>
        <fullName evidence="2">Uncharacterized protein DUF5071</fullName>
    </submittedName>
</protein>
<dbReference type="RefSeq" id="WP_100341505.1">
    <property type="nucleotide sequence ID" value="NZ_PGFJ01000002.1"/>
</dbReference>
<accession>A0A2H9VLE3</accession>
<name>A0A2H9VLE3_9SPHI</name>
<dbReference type="EMBL" id="PGFJ01000002">
    <property type="protein sequence ID" value="PJJ79143.1"/>
    <property type="molecule type" value="Genomic_DNA"/>
</dbReference>
<sequence length="131" mass="15163">MIGDVDLKELIPKNKFDEEGIEKLSKLTFEEIHPIVPELLEWLQDMNWPVARPIAEILFPFVDKITDDLIKILRGDDSLWKYWILVVLLKNTNNPRLLKEIDRLARFPTKNEIENEVDVEAGLILNGSAGK</sequence>
<gene>
    <name evidence="2" type="ORF">CLV57_2268</name>
</gene>